<gene>
    <name evidence="2" type="ORF">CLV49_0163</name>
    <name evidence="3" type="ORF">ELQ93_00250</name>
</gene>
<dbReference type="Proteomes" id="UP000268291">
    <property type="component" value="Unassembled WGS sequence"/>
</dbReference>
<accession>A0A2P8GRF9</accession>
<evidence type="ECO:0000313" key="4">
    <source>
        <dbReference type="Proteomes" id="UP000241203"/>
    </source>
</evidence>
<keyword evidence="5" id="KW-1185">Reference proteome</keyword>
<proteinExistence type="predicted"/>
<name>A0A2P8GRF9_9MICO</name>
<feature type="compositionally biased region" description="Acidic residues" evidence="1">
    <location>
        <begin position="151"/>
        <end position="218"/>
    </location>
</feature>
<evidence type="ECO:0000313" key="2">
    <source>
        <dbReference type="EMBL" id="PSL36569.1"/>
    </source>
</evidence>
<reference evidence="3 5" key="2">
    <citation type="submission" date="2018-12" db="EMBL/GenBank/DDBJ databases">
        <authorList>
            <person name="hu s."/>
            <person name="Xu Y."/>
            <person name="Xu B."/>
            <person name="Li F."/>
        </authorList>
    </citation>
    <scope>NUCLEOTIDE SEQUENCE [LARGE SCALE GENOMIC DNA]</scope>
    <source>
        <strain evidence="3 5">KSW2-17</strain>
    </source>
</reference>
<feature type="region of interest" description="Disordered" evidence="1">
    <location>
        <begin position="143"/>
        <end position="218"/>
    </location>
</feature>
<comment type="caution">
    <text evidence="2">The sequence shown here is derived from an EMBL/GenBank/DDBJ whole genome shotgun (WGS) entry which is preliminary data.</text>
</comment>
<protein>
    <submittedName>
        <fullName evidence="3">DUF3027 domain-containing protein</fullName>
    </submittedName>
</protein>
<organism evidence="2 4">
    <name type="scientific">Labedella gwakjiensis</name>
    <dbReference type="NCBI Taxonomy" id="390269"/>
    <lineage>
        <taxon>Bacteria</taxon>
        <taxon>Bacillati</taxon>
        <taxon>Actinomycetota</taxon>
        <taxon>Actinomycetes</taxon>
        <taxon>Micrococcales</taxon>
        <taxon>Microbacteriaceae</taxon>
        <taxon>Labedella</taxon>
    </lineage>
</organism>
<dbReference type="OrthoDB" id="3210158at2"/>
<dbReference type="RefSeq" id="WP_106561829.1">
    <property type="nucleotide sequence ID" value="NZ_PYAU01000001.1"/>
</dbReference>
<dbReference type="InterPro" id="IPR021391">
    <property type="entry name" value="DUF3027"/>
</dbReference>
<dbReference type="Pfam" id="PF11228">
    <property type="entry name" value="DUF3027"/>
    <property type="match status" value="1"/>
</dbReference>
<evidence type="ECO:0000313" key="5">
    <source>
        <dbReference type="Proteomes" id="UP000268291"/>
    </source>
</evidence>
<evidence type="ECO:0000256" key="1">
    <source>
        <dbReference type="SAM" id="MobiDB-lite"/>
    </source>
</evidence>
<dbReference type="EMBL" id="RZGY01000001">
    <property type="protein sequence ID" value="RUQ85520.1"/>
    <property type="molecule type" value="Genomic_DNA"/>
</dbReference>
<sequence length="218" mass="23476">MPEQVEPVEATAEAVVSGDAAVEAVDGAADSVTDVETPLVADETLVAARGLARTALLEVTPERTVGPDAGHTVEAEHVLSLRFSSRVEGYVGWFWTVTIARVGDEAPTVLEISMMPGEGALTAPDWVPWSDRLADYRASQEAAEAAALDAEGLEDDDDIDESDLDEDDDDLDIDEAAVADDDEDSDDDESDDDDFDDDSDDDDDDDHDDDSDEEERVR</sequence>
<dbReference type="AlphaFoldDB" id="A0A2P8GRF9"/>
<dbReference type="Proteomes" id="UP000241203">
    <property type="component" value="Unassembled WGS sequence"/>
</dbReference>
<evidence type="ECO:0000313" key="3">
    <source>
        <dbReference type="EMBL" id="RUQ85520.1"/>
    </source>
</evidence>
<reference evidence="2 4" key="1">
    <citation type="submission" date="2018-03" db="EMBL/GenBank/DDBJ databases">
        <title>Genomic Encyclopedia of Archaeal and Bacterial Type Strains, Phase II (KMG-II): from individual species to whole genera.</title>
        <authorList>
            <person name="Goeker M."/>
        </authorList>
    </citation>
    <scope>NUCLEOTIDE SEQUENCE [LARGE SCALE GENOMIC DNA]</scope>
    <source>
        <strain evidence="2 4">DSM 21548</strain>
    </source>
</reference>
<dbReference type="EMBL" id="PYAU01000001">
    <property type="protein sequence ID" value="PSL36569.1"/>
    <property type="molecule type" value="Genomic_DNA"/>
</dbReference>